<reference evidence="8 9" key="1">
    <citation type="journal article" date="2010" name="Stand. Genomic Sci.">
        <title>Complete genome sequence of Desulfarculus baarsii type strain (2st14).</title>
        <authorList>
            <person name="Sun H."/>
            <person name="Spring S."/>
            <person name="Lapidus A."/>
            <person name="Davenport K."/>
            <person name="Del Rio T.G."/>
            <person name="Tice H."/>
            <person name="Nolan M."/>
            <person name="Copeland A."/>
            <person name="Cheng J.F."/>
            <person name="Lucas S."/>
            <person name="Tapia R."/>
            <person name="Goodwin L."/>
            <person name="Pitluck S."/>
            <person name="Ivanova N."/>
            <person name="Pagani I."/>
            <person name="Mavromatis K."/>
            <person name="Ovchinnikova G."/>
            <person name="Pati A."/>
            <person name="Chen A."/>
            <person name="Palaniappan K."/>
            <person name="Hauser L."/>
            <person name="Chang Y.J."/>
            <person name="Jeffries C.D."/>
            <person name="Detter J.C."/>
            <person name="Han C."/>
            <person name="Rohde M."/>
            <person name="Brambilla E."/>
            <person name="Goker M."/>
            <person name="Woyke T."/>
            <person name="Bristow J."/>
            <person name="Eisen J.A."/>
            <person name="Markowitz V."/>
            <person name="Hugenholtz P."/>
            <person name="Kyrpides N.C."/>
            <person name="Klenk H.P."/>
            <person name="Land M."/>
        </authorList>
    </citation>
    <scope>NUCLEOTIDE SEQUENCE [LARGE SCALE GENOMIC DNA]</scope>
    <source>
        <strain evidence="9">ATCC 33931 / DSM 2075 / LMG 7858 / VKM B-1802 / 2st14</strain>
    </source>
</reference>
<keyword evidence="1" id="KW-0813">Transport</keyword>
<sequence>MADVAKLTKLPPEVADRLKAFNLNYCLTCGTCSGGCPITGTPGMEGWDTRKVLRMLVYGMVQDVVDSKFPWLCTGCGRCAAACPMDIDIPYIMGYMKHLRARDQVPGIIHKGCQNNIDTGNNMAIPKEDYLFNMADMGKELAADELPGFFVPVDRQDASILFFPNSKEVFSDYEDMIWWWKIFYAAREKWTIPSENWEAVDWGLFTGNYEATKLFAQRKIDMMKQFNIQRMIMPDCGGGSYGCRVGMKNCALESPENKINSIYLFEYLKEIIEQGRIKLDKSVHAGKVFTWHDSCKHGRELERHFGHGYFEEPRWVIQQCVDEFVDMEPSRMNNYCCGAGGGMWPMPYEAESAWHGRKKYEQIKNSGANVVVVGCSNCHDQIMKRLPKFYTDYKYEVKYIWEVVADALVIDPYTEEEIAANMAEAAAQWERLGIEIEDEDDDWTPPEE</sequence>
<dbReference type="KEGG" id="dbr:Deba_0627"/>
<evidence type="ECO:0000256" key="5">
    <source>
        <dbReference type="ARBA" id="ARBA00023004"/>
    </source>
</evidence>
<dbReference type="InterPro" id="IPR009051">
    <property type="entry name" value="Helical_ferredxn"/>
</dbReference>
<dbReference type="InterPro" id="IPR017896">
    <property type="entry name" value="4Fe4S_Fe-S-bd"/>
</dbReference>
<dbReference type="PROSITE" id="PS51379">
    <property type="entry name" value="4FE4S_FER_2"/>
    <property type="match status" value="2"/>
</dbReference>
<proteinExistence type="predicted"/>
<dbReference type="Proteomes" id="UP000009047">
    <property type="component" value="Chromosome"/>
</dbReference>
<dbReference type="OrthoDB" id="9786127at2"/>
<keyword evidence="4" id="KW-0249">Electron transport</keyword>
<dbReference type="STRING" id="644282.Deba_0627"/>
<evidence type="ECO:0000256" key="3">
    <source>
        <dbReference type="ARBA" id="ARBA00022723"/>
    </source>
</evidence>
<evidence type="ECO:0000256" key="4">
    <source>
        <dbReference type="ARBA" id="ARBA00022982"/>
    </source>
</evidence>
<protein>
    <recommendedName>
        <fullName evidence="7">4Fe-4S ferredoxin-type domain-containing protein</fullName>
    </recommendedName>
</protein>
<evidence type="ECO:0000256" key="1">
    <source>
        <dbReference type="ARBA" id="ARBA00022448"/>
    </source>
</evidence>
<feature type="domain" description="4Fe-4S ferredoxin-type" evidence="7">
    <location>
        <begin position="16"/>
        <end position="47"/>
    </location>
</feature>
<dbReference type="SUPFAM" id="SSF46548">
    <property type="entry name" value="alpha-helical ferredoxin"/>
    <property type="match status" value="1"/>
</dbReference>
<evidence type="ECO:0000313" key="8">
    <source>
        <dbReference type="EMBL" id="ADK83999.1"/>
    </source>
</evidence>
<dbReference type="Gene3D" id="1.10.1060.10">
    <property type="entry name" value="Alpha-helical ferredoxin"/>
    <property type="match status" value="1"/>
</dbReference>
<dbReference type="HOGENOM" id="CLU_023081_6_1_7"/>
<dbReference type="Pfam" id="PF13183">
    <property type="entry name" value="Fer4_8"/>
    <property type="match status" value="1"/>
</dbReference>
<dbReference type="Pfam" id="PF02754">
    <property type="entry name" value="CCG"/>
    <property type="match status" value="1"/>
</dbReference>
<evidence type="ECO:0000259" key="7">
    <source>
        <dbReference type="PROSITE" id="PS51379"/>
    </source>
</evidence>
<keyword evidence="9" id="KW-1185">Reference proteome</keyword>
<keyword evidence="2" id="KW-0004">4Fe-4S</keyword>
<dbReference type="GO" id="GO:0051539">
    <property type="term" value="F:4 iron, 4 sulfur cluster binding"/>
    <property type="evidence" value="ECO:0007669"/>
    <property type="project" value="UniProtKB-KW"/>
</dbReference>
<dbReference type="EMBL" id="CP002085">
    <property type="protein sequence ID" value="ADK83999.1"/>
    <property type="molecule type" value="Genomic_DNA"/>
</dbReference>
<dbReference type="RefSeq" id="WP_013257454.1">
    <property type="nucleotide sequence ID" value="NC_014365.1"/>
</dbReference>
<dbReference type="eggNOG" id="COG1145">
    <property type="taxonomic scope" value="Bacteria"/>
</dbReference>
<accession>E1QEL3</accession>
<dbReference type="GO" id="GO:0046872">
    <property type="term" value="F:metal ion binding"/>
    <property type="evidence" value="ECO:0007669"/>
    <property type="project" value="UniProtKB-KW"/>
</dbReference>
<keyword evidence="3" id="KW-0479">Metal-binding</keyword>
<dbReference type="AlphaFoldDB" id="E1QEL3"/>
<evidence type="ECO:0000313" key="9">
    <source>
        <dbReference type="Proteomes" id="UP000009047"/>
    </source>
</evidence>
<dbReference type="InterPro" id="IPR017900">
    <property type="entry name" value="4Fe4S_Fe_S_CS"/>
</dbReference>
<dbReference type="eggNOG" id="COG0247">
    <property type="taxonomic scope" value="Bacteria"/>
</dbReference>
<evidence type="ECO:0000256" key="2">
    <source>
        <dbReference type="ARBA" id="ARBA00022485"/>
    </source>
</evidence>
<keyword evidence="6" id="KW-0411">Iron-sulfur</keyword>
<keyword evidence="5" id="KW-0408">Iron</keyword>
<dbReference type="PROSITE" id="PS00198">
    <property type="entry name" value="4FE4S_FER_1"/>
    <property type="match status" value="1"/>
</dbReference>
<name>E1QEL3_DESB2</name>
<dbReference type="PANTHER" id="PTHR43551:SF1">
    <property type="entry name" value="HETERODISULFIDE REDUCTASE"/>
    <property type="match status" value="1"/>
</dbReference>
<evidence type="ECO:0000256" key="6">
    <source>
        <dbReference type="ARBA" id="ARBA00023014"/>
    </source>
</evidence>
<dbReference type="InterPro" id="IPR004017">
    <property type="entry name" value="Cys_rich_dom"/>
</dbReference>
<dbReference type="GO" id="GO:0016491">
    <property type="term" value="F:oxidoreductase activity"/>
    <property type="evidence" value="ECO:0007669"/>
    <property type="project" value="UniProtKB-ARBA"/>
</dbReference>
<dbReference type="PANTHER" id="PTHR43551">
    <property type="entry name" value="FUMARATE REDUCTASE IRON-SULFUR SUBUNIT"/>
    <property type="match status" value="1"/>
</dbReference>
<gene>
    <name evidence="8" type="ordered locus">Deba_0627</name>
</gene>
<organism evidence="8 9">
    <name type="scientific">Desulfarculus baarsii (strain ATCC 33931 / DSM 2075 / LMG 7858 / VKM B-1802 / 2st14)</name>
    <dbReference type="NCBI Taxonomy" id="644282"/>
    <lineage>
        <taxon>Bacteria</taxon>
        <taxon>Pseudomonadati</taxon>
        <taxon>Thermodesulfobacteriota</taxon>
        <taxon>Desulfarculia</taxon>
        <taxon>Desulfarculales</taxon>
        <taxon>Desulfarculaceae</taxon>
        <taxon>Desulfarculus</taxon>
    </lineage>
</organism>
<feature type="domain" description="4Fe-4S ferredoxin-type" evidence="7">
    <location>
        <begin position="61"/>
        <end position="95"/>
    </location>
</feature>